<dbReference type="GO" id="GO:0031991">
    <property type="term" value="P:regulation of actomyosin contractile ring contraction"/>
    <property type="evidence" value="ECO:0007669"/>
    <property type="project" value="TreeGrafter"/>
</dbReference>
<dbReference type="GO" id="GO:0005737">
    <property type="term" value="C:cytoplasm"/>
    <property type="evidence" value="ECO:0007669"/>
    <property type="project" value="TreeGrafter"/>
</dbReference>
<dbReference type="InterPro" id="IPR051492">
    <property type="entry name" value="Dynamin-Rho_GEF"/>
</dbReference>
<dbReference type="SMART" id="SM00325">
    <property type="entry name" value="RhoGEF"/>
    <property type="match status" value="1"/>
</dbReference>
<dbReference type="Pfam" id="PF25351">
    <property type="entry name" value="PH_BUD3_C"/>
    <property type="match status" value="1"/>
</dbReference>
<feature type="compositionally biased region" description="Polar residues" evidence="2">
    <location>
        <begin position="1244"/>
        <end position="1267"/>
    </location>
</feature>
<protein>
    <recommendedName>
        <fullName evidence="3">DH domain-containing protein</fullName>
    </recommendedName>
</protein>
<gene>
    <name evidence="4" type="ORF">VDGE_09901</name>
</gene>
<evidence type="ECO:0000256" key="2">
    <source>
        <dbReference type="SAM" id="MobiDB-lite"/>
    </source>
</evidence>
<sequence>MVRVTDEPALSAEHVTLYHATDPLLGHLPVLIFHGPSTTANYTLNSSRVQIHVYSPAGLQCFPRLTISPSSPFYSVVNYLPREWQGDEIYRGLAFGLFKYFTELPEVVKNHLKHTYPTTRGRRPGSGPALFGEQHAADLAANMIQSENTAEVIATLQTALQTQHLSNVDIDFVLPPGAIVPLRPEDLEDVPDDDDDILDPTLRQYGGYTPLVKLFGEPVFLPTARLRRAPSKPTALNRSKSFTRDQKVDLRMKLGELIDTEERYVMKLNELVKHIADDFRQSAKSRVRGSLSPSEEELEKLFPRSADRILQINSAFMQELRNVMNDTEDEAVRDMETTTTALMGSKLGASAKAKDPSGALAVARIFLEWFPKFTDCYQEYIRASQHFPTLLNSFLDQQSSFRQRVTQTGEQAVRSILIEPVQRLPRYSLLIDQIVSCLPMTHPALQPMLKARDIITNICSMDEPLPDKPHVTNRLRNMVESWPLDLQPQGRLILAADFVEVPAPFNSVDQYEAADRSGMFLLFADCVVILKKLGPNIVTGRDLLREIDKPSAAGLLVSMTNAAGGPGSYELAFTGWHNLSDVRFTESADGTLVWMTSTQEMKGAHAGEWVTGTAVTSRCFQLQETHEAKAFKWTEDIVKARVEGRFSEGEREDPTWTLRCSRLPDNNLGIFAAVFQEGADQLIEGRREPAPIRIVVDHEKGTKGAPIGHYGVEVTVNVHSGDMRRVNMQTAGLNGKQFADDVALEDFLPTLSRRIIQLLSIQHNTSNMRLTPALVSYYTKALKGLQLTTRAEKTRSFLASSPVKGLLSTIWGGSSNAGADQGAASPKHARVPVTNVFPPPISRANSETNSIFGSARSRDGVRIAMDESKPENPLVRLEQTFTGYVASLQARKGSIVGRMLLNRGAVDELAVNDLYNRLIESPFDLDASAELSADSIFVAFEKFLNIAWREQMGPIMTIQALDTLQERMNKQVPGNFADFVNYMFGDMAPQNRRAFTALIKLLADLLEGCSNDSDRGAITVAFAELLVVDGTAHNYINLLDRLVEDCDRIFEDTSFGANLHPGGSAYESMNSTTRSTKSHTGSLTSNTSSIRRKFGLDSLLRQNSKNEDRPSVWRTLSKHTRNPATGDVSQTASLSRATASRTRSIDMGYPGPNKLKRPNSRDRPPLAGAFDDLQRPGSSHKLESRLETIGEPDHEAAAHKTPKKKRRSSLSDLRSLMAAASLGDPAEDTSILPLSINKQISEKFNSTPRAKSPTPSRIPVSPNTQSLRVPRPQKENLSLADIFQPSPSTAGTEKRPTRGHHSKNFSTSQIPTLKPARSGLGSGGESPTRPSLSPTKTGSSGRLRLQSPQKLRERLQTEKQAVDEVDASLKSELSKIAEEMSRVNNGLGDRTGTVDLRRLTQSVTALEERVPTMLGELNERHAAIQRDMESTLKASEAKVKAIDQLYREATAENELLYEKFNSELGKIVKALRGKGREDKEELVSKLREQSEESAKTKRENARLRREVISLRTALKGEAAADGA</sequence>
<feature type="compositionally biased region" description="Basic and acidic residues" evidence="2">
    <location>
        <begin position="1180"/>
        <end position="1198"/>
    </location>
</feature>
<evidence type="ECO:0000313" key="5">
    <source>
        <dbReference type="Proteomes" id="UP000288725"/>
    </source>
</evidence>
<proteinExistence type="predicted"/>
<dbReference type="EMBL" id="RSDZ01000098">
    <property type="protein sequence ID" value="RXG43942.1"/>
    <property type="molecule type" value="Genomic_DNA"/>
</dbReference>
<dbReference type="InterPro" id="IPR035899">
    <property type="entry name" value="DBL_dom_sf"/>
</dbReference>
<dbReference type="GO" id="GO:0032955">
    <property type="term" value="P:regulation of division septum assembly"/>
    <property type="evidence" value="ECO:0007669"/>
    <property type="project" value="TreeGrafter"/>
</dbReference>
<feature type="coiled-coil region" evidence="1">
    <location>
        <begin position="1479"/>
        <end position="1506"/>
    </location>
</feature>
<dbReference type="PANTHER" id="PTHR22834">
    <property type="entry name" value="NUCLEAR FUSION PROTEIN FUS2"/>
    <property type="match status" value="1"/>
</dbReference>
<feature type="compositionally biased region" description="Polar residues" evidence="2">
    <location>
        <begin position="1067"/>
        <end position="1087"/>
    </location>
</feature>
<keyword evidence="1" id="KW-0175">Coiled coil</keyword>
<dbReference type="InterPro" id="IPR057454">
    <property type="entry name" value="Bud3_C"/>
</dbReference>
<feature type="region of interest" description="Disordered" evidence="2">
    <location>
        <begin position="1244"/>
        <end position="1363"/>
    </location>
</feature>
<feature type="region of interest" description="Disordered" evidence="2">
    <location>
        <begin position="1105"/>
        <end position="1211"/>
    </location>
</feature>
<organism evidence="4 5">
    <name type="scientific">Verticillium dahliae</name>
    <name type="common">Verticillium wilt</name>
    <dbReference type="NCBI Taxonomy" id="27337"/>
    <lineage>
        <taxon>Eukaryota</taxon>
        <taxon>Fungi</taxon>
        <taxon>Dikarya</taxon>
        <taxon>Ascomycota</taxon>
        <taxon>Pezizomycotina</taxon>
        <taxon>Sordariomycetes</taxon>
        <taxon>Hypocreomycetidae</taxon>
        <taxon>Glomerellales</taxon>
        <taxon>Plectosphaerellaceae</taxon>
        <taxon>Verticillium</taxon>
    </lineage>
</organism>
<evidence type="ECO:0000256" key="1">
    <source>
        <dbReference type="SAM" id="Coils"/>
    </source>
</evidence>
<dbReference type="Pfam" id="PF00621">
    <property type="entry name" value="RhoGEF"/>
    <property type="match status" value="1"/>
</dbReference>
<feature type="compositionally biased region" description="Low complexity" evidence="2">
    <location>
        <begin position="1129"/>
        <end position="1142"/>
    </location>
</feature>
<dbReference type="PANTHER" id="PTHR22834:SF21">
    <property type="entry name" value="GUANYL NUCLEOTIDE EXCHANGE FACTOR, PUTATIVE (AFU_ORTHOLOGUE AFUA_5G11890)-RELATED"/>
    <property type="match status" value="1"/>
</dbReference>
<evidence type="ECO:0000259" key="3">
    <source>
        <dbReference type="PROSITE" id="PS50010"/>
    </source>
</evidence>
<accession>A0A444RRW9</accession>
<feature type="domain" description="DH" evidence="3">
    <location>
        <begin position="249"/>
        <end position="458"/>
    </location>
</feature>
<dbReference type="InterPro" id="IPR000219">
    <property type="entry name" value="DH_dom"/>
</dbReference>
<feature type="compositionally biased region" description="Polar residues" evidence="2">
    <location>
        <begin position="1328"/>
        <end position="1340"/>
    </location>
</feature>
<reference evidence="4 5" key="1">
    <citation type="submission" date="2018-12" db="EMBL/GenBank/DDBJ databases">
        <title>Genome of Verticillium dahliae isolate Getta Getta.</title>
        <authorList>
            <person name="Gardiner D.M."/>
        </authorList>
    </citation>
    <scope>NUCLEOTIDE SEQUENCE [LARGE SCALE GENOMIC DNA]</scope>
    <source>
        <strain evidence="4 5">Getta Getta</strain>
    </source>
</reference>
<comment type="caution">
    <text evidence="4">The sequence shown here is derived from an EMBL/GenBank/DDBJ whole genome shotgun (WGS) entry which is preliminary data.</text>
</comment>
<dbReference type="GO" id="GO:0005085">
    <property type="term" value="F:guanyl-nucleotide exchange factor activity"/>
    <property type="evidence" value="ECO:0007669"/>
    <property type="project" value="InterPro"/>
</dbReference>
<feature type="compositionally biased region" description="Basic and acidic residues" evidence="2">
    <location>
        <begin position="1350"/>
        <end position="1363"/>
    </location>
</feature>
<evidence type="ECO:0000313" key="4">
    <source>
        <dbReference type="EMBL" id="RXG43942.1"/>
    </source>
</evidence>
<name>A0A444RRW9_VERDA</name>
<dbReference type="Proteomes" id="UP000288725">
    <property type="component" value="Chromosome 1"/>
</dbReference>
<dbReference type="Gene3D" id="1.20.900.10">
    <property type="entry name" value="Dbl homology (DH) domain"/>
    <property type="match status" value="1"/>
</dbReference>
<dbReference type="SUPFAM" id="SSF48065">
    <property type="entry name" value="DBL homology domain (DH-domain)"/>
    <property type="match status" value="1"/>
</dbReference>
<dbReference type="PROSITE" id="PS50010">
    <property type="entry name" value="DH_2"/>
    <property type="match status" value="1"/>
</dbReference>
<feature type="region of interest" description="Disordered" evidence="2">
    <location>
        <begin position="1061"/>
        <end position="1087"/>
    </location>
</feature>